<proteinExistence type="predicted"/>
<gene>
    <name evidence="8" type="ORF">HID58_051725</name>
    <name evidence="7" type="ORF">HID58_057776</name>
</gene>
<organism evidence="7 9">
    <name type="scientific">Brassica napus</name>
    <name type="common">Rape</name>
    <dbReference type="NCBI Taxonomy" id="3708"/>
    <lineage>
        <taxon>Eukaryota</taxon>
        <taxon>Viridiplantae</taxon>
        <taxon>Streptophyta</taxon>
        <taxon>Embryophyta</taxon>
        <taxon>Tracheophyta</taxon>
        <taxon>Spermatophyta</taxon>
        <taxon>Magnoliopsida</taxon>
        <taxon>eudicotyledons</taxon>
        <taxon>Gunneridae</taxon>
        <taxon>Pentapetalae</taxon>
        <taxon>rosids</taxon>
        <taxon>malvids</taxon>
        <taxon>Brassicales</taxon>
        <taxon>Brassicaceae</taxon>
        <taxon>Brassiceae</taxon>
        <taxon>Brassica</taxon>
    </lineage>
</organism>
<feature type="transmembrane region" description="Helical" evidence="5">
    <location>
        <begin position="202"/>
        <end position="220"/>
    </location>
</feature>
<dbReference type="InterPro" id="IPR056309">
    <property type="entry name" value="CGL160/ATPI_dom"/>
</dbReference>
<dbReference type="Proteomes" id="UP000824890">
    <property type="component" value="Unassembled WGS sequence"/>
</dbReference>
<evidence type="ECO:0000256" key="2">
    <source>
        <dbReference type="ARBA" id="ARBA00022692"/>
    </source>
</evidence>
<keyword evidence="3 5" id="KW-1133">Transmembrane helix</keyword>
<comment type="caution">
    <text evidence="7">The sequence shown here is derived from an EMBL/GenBank/DDBJ whole genome shotgun (WGS) entry which is preliminary data.</text>
</comment>
<feature type="non-terminal residue" evidence="7">
    <location>
        <position position="262"/>
    </location>
</feature>
<accession>A0ABQ7XFD4</accession>
<name>A0ABQ7XFD4_BRANA</name>
<evidence type="ECO:0000313" key="9">
    <source>
        <dbReference type="Proteomes" id="UP000824890"/>
    </source>
</evidence>
<evidence type="ECO:0000256" key="5">
    <source>
        <dbReference type="SAM" id="Phobius"/>
    </source>
</evidence>
<protein>
    <recommendedName>
        <fullName evidence="6">CGL160/ATPI domain-containing protein</fullName>
    </recommendedName>
</protein>
<dbReference type="Pfam" id="PF24763">
    <property type="entry name" value="CGL160_C"/>
    <property type="match status" value="1"/>
</dbReference>
<evidence type="ECO:0000313" key="7">
    <source>
        <dbReference type="EMBL" id="KAH0854690.1"/>
    </source>
</evidence>
<evidence type="ECO:0000313" key="8">
    <source>
        <dbReference type="EMBL" id="KAH0889296.1"/>
    </source>
</evidence>
<evidence type="ECO:0000256" key="1">
    <source>
        <dbReference type="ARBA" id="ARBA00004141"/>
    </source>
</evidence>
<comment type="subcellular location">
    <subcellularLocation>
        <location evidence="1">Membrane</location>
        <topology evidence="1">Multi-pass membrane protein</topology>
    </subcellularLocation>
</comment>
<reference evidence="7 9" key="1">
    <citation type="submission" date="2021-05" db="EMBL/GenBank/DDBJ databases">
        <title>Genome Assembly of Synthetic Allotetraploid Brassica napus Reveals Homoeologous Exchanges between Subgenomes.</title>
        <authorList>
            <person name="Davis J.T."/>
        </authorList>
    </citation>
    <scope>NUCLEOTIDE SEQUENCE [LARGE SCALE GENOMIC DNA]</scope>
    <source>
        <strain evidence="9">cv. Da-Ae</strain>
        <tissue evidence="7">Seedling</tissue>
    </source>
</reference>
<keyword evidence="9" id="KW-1185">Reference proteome</keyword>
<keyword evidence="2 5" id="KW-0812">Transmembrane</keyword>
<keyword evidence="4 5" id="KW-0472">Membrane</keyword>
<feature type="transmembrane region" description="Helical" evidence="5">
    <location>
        <begin position="45"/>
        <end position="64"/>
    </location>
</feature>
<evidence type="ECO:0000259" key="6">
    <source>
        <dbReference type="Pfam" id="PF24763"/>
    </source>
</evidence>
<feature type="transmembrane region" description="Helical" evidence="5">
    <location>
        <begin position="226"/>
        <end position="245"/>
    </location>
</feature>
<feature type="domain" description="CGL160/ATPI" evidence="6">
    <location>
        <begin position="12"/>
        <end position="71"/>
    </location>
</feature>
<sequence length="262" mass="29743">MKNKLQVLTVGIGGVAYMRMFGNTVDAMADGARGVMKGAAGQRRLLVLVVLVMIFIRWNTILVPQYEFIALGADTNVDQTRSNVGLSVIFVKSSFVNIIELLTSHLNLFNIFLGASIIGNNNGRRFVFSRLLVPEYWIHALEVETNVGWVLYLQYCYILSSYRRSHLRFYSKNRCLKAPVSVYINKLDCCVLRGQNQTRSNVGLSVIFVKSSFVNIIELLTSLLNLFNIFLGASIIGNNNGRFVFSRAKRRRVMDYLYREES</sequence>
<evidence type="ECO:0000256" key="4">
    <source>
        <dbReference type="ARBA" id="ARBA00023136"/>
    </source>
</evidence>
<dbReference type="EMBL" id="JAGKQM010000013">
    <property type="protein sequence ID" value="KAH0889296.1"/>
    <property type="molecule type" value="Genomic_DNA"/>
</dbReference>
<dbReference type="EMBL" id="JAGKQM010000319">
    <property type="protein sequence ID" value="KAH0854690.1"/>
    <property type="molecule type" value="Genomic_DNA"/>
</dbReference>
<evidence type="ECO:0000256" key="3">
    <source>
        <dbReference type="ARBA" id="ARBA00022989"/>
    </source>
</evidence>